<reference evidence="7" key="2">
    <citation type="submission" date="2023-11" db="UniProtKB">
        <authorList>
            <consortium name="WormBaseParasite"/>
        </authorList>
    </citation>
    <scope>IDENTIFICATION</scope>
</reference>
<comment type="subcellular location">
    <subcellularLocation>
        <location evidence="1">Nucleus</location>
        <location evidence="1">Nucleolus</location>
    </subcellularLocation>
</comment>
<dbReference type="GO" id="GO:0006351">
    <property type="term" value="P:DNA-templated transcription"/>
    <property type="evidence" value="ECO:0007669"/>
    <property type="project" value="InterPro"/>
</dbReference>
<evidence type="ECO:0000256" key="5">
    <source>
        <dbReference type="ARBA" id="ARBA00023242"/>
    </source>
</evidence>
<accession>A0AA85KGD3</accession>
<dbReference type="GO" id="GO:0005730">
    <property type="term" value="C:nucleolus"/>
    <property type="evidence" value="ECO:0007669"/>
    <property type="project" value="UniProtKB-SubCell"/>
</dbReference>
<evidence type="ECO:0000256" key="4">
    <source>
        <dbReference type="ARBA" id="ARBA00023163"/>
    </source>
</evidence>
<evidence type="ECO:0000313" key="7">
    <source>
        <dbReference type="WBParaSite" id="TREG1_81300.1"/>
    </source>
</evidence>
<evidence type="ECO:0000256" key="2">
    <source>
        <dbReference type="ARBA" id="ARBA00009430"/>
    </source>
</evidence>
<evidence type="ECO:0000313" key="6">
    <source>
        <dbReference type="Proteomes" id="UP000050795"/>
    </source>
</evidence>
<dbReference type="PANTHER" id="PTHR14440">
    <property type="entry name" value="DNA-DIRECTED RNA POLYMERASE I SUBUNIT RPA49"/>
    <property type="match status" value="1"/>
</dbReference>
<dbReference type="Pfam" id="PF06870">
    <property type="entry name" value="RNA_pol_I_A49"/>
    <property type="match status" value="1"/>
</dbReference>
<dbReference type="GO" id="GO:0003677">
    <property type="term" value="F:DNA binding"/>
    <property type="evidence" value="ECO:0007669"/>
    <property type="project" value="InterPro"/>
</dbReference>
<evidence type="ECO:0008006" key="8">
    <source>
        <dbReference type="Google" id="ProtNLM"/>
    </source>
</evidence>
<organism evidence="6 7">
    <name type="scientific">Trichobilharzia regenti</name>
    <name type="common">Nasal bird schistosome</name>
    <dbReference type="NCBI Taxonomy" id="157069"/>
    <lineage>
        <taxon>Eukaryota</taxon>
        <taxon>Metazoa</taxon>
        <taxon>Spiralia</taxon>
        <taxon>Lophotrochozoa</taxon>
        <taxon>Platyhelminthes</taxon>
        <taxon>Trematoda</taxon>
        <taxon>Digenea</taxon>
        <taxon>Strigeidida</taxon>
        <taxon>Schistosomatoidea</taxon>
        <taxon>Schistosomatidae</taxon>
        <taxon>Trichobilharzia</taxon>
    </lineage>
</organism>
<dbReference type="WBParaSite" id="TREG1_81300.1">
    <property type="protein sequence ID" value="TREG1_81300.1"/>
    <property type="gene ID" value="TREG1_81300"/>
</dbReference>
<sequence length="392" mass="44600">MNFFPAPFSLGTSDMQITDVLPARVDECPQDVEKSVVNCQIGSVFYSSKLKSPLRDSNYATVIYNKRTKTVEVIHKKPEFLEPCFDDDVIEIPNALKTDRAALINAFGSVRKQRAMREIERNKTHKDSVTNAQAIDRAMHGQAQLKIDNEANSSQIDNETDGPSTQVDERLRLLPPIDLNASCPENVYPYDKLIPSRIIEALNSEVQHITSLDSNSIDTGLNKQLYPQWVLNKLYSLSTIKPDDYTKHVTSLVLLSHMFALFRLPSRDLMRKVPLPDTPASVTKFLLSQFTVSVNKQGMGRQKVRVISPMLRDKLINHMLILILHCDKFKTMIDKLAVDFKIVRDRLSQYFQHLGCKCSKVENPQNKSEINIYAELVTPVKLLDLKPYKSTH</sequence>
<evidence type="ECO:0000256" key="1">
    <source>
        <dbReference type="ARBA" id="ARBA00004604"/>
    </source>
</evidence>
<keyword evidence="3" id="KW-0240">DNA-directed RNA polymerase</keyword>
<comment type="similarity">
    <text evidence="2">Belongs to the eukaryotic RPA49/POLR1E RNA polymerase subunit family.</text>
</comment>
<keyword evidence="6" id="KW-1185">Reference proteome</keyword>
<dbReference type="Proteomes" id="UP000050795">
    <property type="component" value="Unassembled WGS sequence"/>
</dbReference>
<evidence type="ECO:0000256" key="3">
    <source>
        <dbReference type="ARBA" id="ARBA00022478"/>
    </source>
</evidence>
<name>A0AA85KGD3_TRIRE</name>
<keyword evidence="4" id="KW-0804">Transcription</keyword>
<protein>
    <recommendedName>
        <fullName evidence="8">DNA-directed RNA polymerase I subunit RPA49</fullName>
    </recommendedName>
</protein>
<reference evidence="6" key="1">
    <citation type="submission" date="2022-06" db="EMBL/GenBank/DDBJ databases">
        <authorList>
            <person name="Berger JAMES D."/>
            <person name="Berger JAMES D."/>
        </authorList>
    </citation>
    <scope>NUCLEOTIDE SEQUENCE [LARGE SCALE GENOMIC DNA]</scope>
</reference>
<proteinExistence type="inferred from homology"/>
<dbReference type="GO" id="GO:0000428">
    <property type="term" value="C:DNA-directed RNA polymerase complex"/>
    <property type="evidence" value="ECO:0007669"/>
    <property type="project" value="UniProtKB-KW"/>
</dbReference>
<dbReference type="InterPro" id="IPR009668">
    <property type="entry name" value="RNA_pol-assoc_fac_A49-like"/>
</dbReference>
<dbReference type="AlphaFoldDB" id="A0AA85KGD3"/>
<keyword evidence="5" id="KW-0539">Nucleus</keyword>